<comment type="function">
    <text evidence="1">Required for the transposition of the insertion element.</text>
</comment>
<feature type="region of interest" description="Disordered" evidence="6">
    <location>
        <begin position="1"/>
        <end position="61"/>
    </location>
</feature>
<protein>
    <submittedName>
        <fullName evidence="7">Transposase</fullName>
    </submittedName>
</protein>
<gene>
    <name evidence="7" type="ORF">Q7A36_30170</name>
</gene>
<evidence type="ECO:0000256" key="2">
    <source>
        <dbReference type="ARBA" id="ARBA00010961"/>
    </source>
</evidence>
<dbReference type="RefSeq" id="WP_305107497.1">
    <property type="nucleotide sequence ID" value="NZ_JAUTWS010000053.1"/>
</dbReference>
<organism evidence="7 8">
    <name type="scientific">Paracraurococcus lichenis</name>
    <dbReference type="NCBI Taxonomy" id="3064888"/>
    <lineage>
        <taxon>Bacteria</taxon>
        <taxon>Pseudomonadati</taxon>
        <taxon>Pseudomonadota</taxon>
        <taxon>Alphaproteobacteria</taxon>
        <taxon>Acetobacterales</taxon>
        <taxon>Roseomonadaceae</taxon>
        <taxon>Paracraurococcus</taxon>
    </lineage>
</organism>
<evidence type="ECO:0000313" key="8">
    <source>
        <dbReference type="Proteomes" id="UP001243009"/>
    </source>
</evidence>
<keyword evidence="5" id="KW-0233">DNA recombination</keyword>
<keyword evidence="4" id="KW-0238">DNA-binding</keyword>
<name>A0ABT9E991_9PROT</name>
<keyword evidence="3" id="KW-0815">Transposition</keyword>
<evidence type="ECO:0000256" key="3">
    <source>
        <dbReference type="ARBA" id="ARBA00022578"/>
    </source>
</evidence>
<dbReference type="Pfam" id="PF00872">
    <property type="entry name" value="Transposase_mut"/>
    <property type="match status" value="1"/>
</dbReference>
<evidence type="ECO:0000256" key="6">
    <source>
        <dbReference type="SAM" id="MobiDB-lite"/>
    </source>
</evidence>
<sequence>MKALAERAPNAEFDHYPEEEPDSHWTGCNGHGSRTGLTGIGKPELQVPRDRLSTFDPQFIA</sequence>
<reference evidence="7 8" key="1">
    <citation type="submission" date="2023-08" db="EMBL/GenBank/DDBJ databases">
        <title>The draft genome sequence of Paracraurococcus sp. LOR1-02.</title>
        <authorList>
            <person name="Kingkaew E."/>
            <person name="Tanasupawat S."/>
        </authorList>
    </citation>
    <scope>NUCLEOTIDE SEQUENCE [LARGE SCALE GENOMIC DNA]</scope>
    <source>
        <strain evidence="7 8">LOR1-02</strain>
    </source>
</reference>
<evidence type="ECO:0000256" key="4">
    <source>
        <dbReference type="ARBA" id="ARBA00023125"/>
    </source>
</evidence>
<dbReference type="InterPro" id="IPR001207">
    <property type="entry name" value="Transposase_mutator"/>
</dbReference>
<dbReference type="EMBL" id="JAUTWS010000053">
    <property type="protein sequence ID" value="MDO9712640.1"/>
    <property type="molecule type" value="Genomic_DNA"/>
</dbReference>
<proteinExistence type="inferred from homology"/>
<comment type="caution">
    <text evidence="7">The sequence shown here is derived from an EMBL/GenBank/DDBJ whole genome shotgun (WGS) entry which is preliminary data.</text>
</comment>
<dbReference type="Proteomes" id="UP001243009">
    <property type="component" value="Unassembled WGS sequence"/>
</dbReference>
<evidence type="ECO:0000313" key="7">
    <source>
        <dbReference type="EMBL" id="MDO9712640.1"/>
    </source>
</evidence>
<keyword evidence="8" id="KW-1185">Reference proteome</keyword>
<evidence type="ECO:0000256" key="1">
    <source>
        <dbReference type="ARBA" id="ARBA00002190"/>
    </source>
</evidence>
<comment type="similarity">
    <text evidence="2">Belongs to the transposase mutator family.</text>
</comment>
<accession>A0ABT9E991</accession>
<evidence type="ECO:0000256" key="5">
    <source>
        <dbReference type="ARBA" id="ARBA00023172"/>
    </source>
</evidence>